<dbReference type="InterPro" id="IPR027939">
    <property type="entry name" value="NMT1/THI5"/>
</dbReference>
<dbReference type="InterPro" id="IPR015168">
    <property type="entry name" value="SsuA/THI5"/>
</dbReference>
<organism evidence="14 15">
    <name type="scientific">Alloalcanivorax profundimaris</name>
    <dbReference type="NCBI Taxonomy" id="2735259"/>
    <lineage>
        <taxon>Bacteria</taxon>
        <taxon>Pseudomonadati</taxon>
        <taxon>Pseudomonadota</taxon>
        <taxon>Gammaproteobacteria</taxon>
        <taxon>Oceanospirillales</taxon>
        <taxon>Alcanivoracaceae</taxon>
        <taxon>Alloalcanivorax</taxon>
    </lineage>
</organism>
<keyword evidence="7" id="KW-0663">Pyridoxal phosphate</keyword>
<dbReference type="RefSeq" id="WP_194864179.1">
    <property type="nucleotide sequence ID" value="NZ_ARXX01000006.1"/>
</dbReference>
<keyword evidence="6" id="KW-0479">Metal-binding</keyword>
<evidence type="ECO:0000256" key="1">
    <source>
        <dbReference type="ARBA" id="ARBA00003469"/>
    </source>
</evidence>
<comment type="similarity">
    <text evidence="3">Belongs to the NMT1/THI5 family.</text>
</comment>
<comment type="catalytic activity">
    <reaction evidence="11">
        <text>N(6)-(pyridoxal phosphate)-L-lysyl-[4-amino-5-hydroxymethyl-2-methylpyrimidine phosphate synthase] + L-histidyl-[4-amino-5-hydroxymethyl-2-methylpyrimidine phosphate synthase] + 2 Fe(3+) + 4 H2O = L-lysyl-[4-amino-5-hydroxymethyl-2-methylpyrimidine phosphate synthase] + (2S)-2-amino-5-hydroxy-4-oxopentanoyl-[4-amino-5-hydroxymethyl-2-methylpyrimidine phosphate synthase] + 4-amino-2-methyl-5-(phosphooxymethyl)pyrimidine + 3-oxopropanoate + 2 Fe(2+) + 2 H(+)</text>
        <dbReference type="Rhea" id="RHEA:65756"/>
        <dbReference type="Rhea" id="RHEA-COMP:16892"/>
        <dbReference type="Rhea" id="RHEA-COMP:16893"/>
        <dbReference type="Rhea" id="RHEA-COMP:16894"/>
        <dbReference type="Rhea" id="RHEA-COMP:16895"/>
        <dbReference type="ChEBI" id="CHEBI:15377"/>
        <dbReference type="ChEBI" id="CHEBI:15378"/>
        <dbReference type="ChEBI" id="CHEBI:29033"/>
        <dbReference type="ChEBI" id="CHEBI:29034"/>
        <dbReference type="ChEBI" id="CHEBI:29969"/>
        <dbReference type="ChEBI" id="CHEBI:29979"/>
        <dbReference type="ChEBI" id="CHEBI:33190"/>
        <dbReference type="ChEBI" id="CHEBI:58354"/>
        <dbReference type="ChEBI" id="CHEBI:143915"/>
        <dbReference type="ChEBI" id="CHEBI:157692"/>
    </reaction>
    <physiologicalReaction direction="left-to-right" evidence="11">
        <dbReference type="Rhea" id="RHEA:65757"/>
    </physiologicalReaction>
</comment>
<evidence type="ECO:0000256" key="3">
    <source>
        <dbReference type="ARBA" id="ARBA00009406"/>
    </source>
</evidence>
<dbReference type="Proteomes" id="UP000662703">
    <property type="component" value="Unassembled WGS sequence"/>
</dbReference>
<dbReference type="EMBL" id="ARXX01000006">
    <property type="protein sequence ID" value="MBF5055382.1"/>
    <property type="molecule type" value="Genomic_DNA"/>
</dbReference>
<feature type="domain" description="SsuA/THI5-like" evidence="13">
    <location>
        <begin position="48"/>
        <end position="260"/>
    </location>
</feature>
<evidence type="ECO:0000256" key="4">
    <source>
        <dbReference type="ARBA" id="ARBA00011738"/>
    </source>
</evidence>
<dbReference type="Gene3D" id="3.40.190.10">
    <property type="entry name" value="Periplasmic binding protein-like II"/>
    <property type="match status" value="2"/>
</dbReference>
<gene>
    <name evidence="14" type="ORF">Y5W_00676</name>
</gene>
<comment type="caution">
    <text evidence="14">The sequence shown here is derived from an EMBL/GenBank/DDBJ whole genome shotgun (WGS) entry which is preliminary data.</text>
</comment>
<dbReference type="SUPFAM" id="SSF53850">
    <property type="entry name" value="Periplasmic binding protein-like II"/>
    <property type="match status" value="1"/>
</dbReference>
<evidence type="ECO:0000256" key="2">
    <source>
        <dbReference type="ARBA" id="ARBA00004948"/>
    </source>
</evidence>
<reference evidence="14 15" key="1">
    <citation type="submission" date="2012-09" db="EMBL/GenBank/DDBJ databases">
        <title>Genome Sequence of alkane-degrading Bacterium Alcanivorax sp. 521-1.</title>
        <authorList>
            <person name="Lai Q."/>
            <person name="Shao Z."/>
        </authorList>
    </citation>
    <scope>NUCLEOTIDE SEQUENCE [LARGE SCALE GENOMIC DNA]</scope>
    <source>
        <strain evidence="14 15">521-1</strain>
    </source>
</reference>
<evidence type="ECO:0000256" key="7">
    <source>
        <dbReference type="ARBA" id="ARBA00022898"/>
    </source>
</evidence>
<evidence type="ECO:0000313" key="15">
    <source>
        <dbReference type="Proteomes" id="UP000662703"/>
    </source>
</evidence>
<comment type="pathway">
    <text evidence="2">Cofactor biosynthesis; thiamine diphosphate biosynthesis.</text>
</comment>
<sequence>MTSTTEVLHALRALGLAGALSAGLALAGTSHAADLRFAADWAFQGPQAPFLLPHENGCYDEADLNVITDRGFGSGDTITKVSTGAYDIGFADINAMLEFNTRNPDDALIAIFVIYDGSPLSIITREDTGVTKPADLVGKSIAAPPGDASRRLFGLLAKANDFDEDAVDWRSVSPELRESTLARKQADAIAGHAFTGYIGAKAAGVPEDQLVVMRYAENGVPLYGSSLVTRPGFAEDNPDAVERFIGCVAQAFMESARDPEGTIEVLAKKDPLTDKAVERERLQLSLDWSVATPWVVEHGMSDVDPERLADTTRGAARALGIAVPDPDEVYTDAYLPPRDTLTWSAE</sequence>
<feature type="signal peptide" evidence="12">
    <location>
        <begin position="1"/>
        <end position="32"/>
    </location>
</feature>
<evidence type="ECO:0000313" key="14">
    <source>
        <dbReference type="EMBL" id="MBF5055382.1"/>
    </source>
</evidence>
<evidence type="ECO:0000256" key="5">
    <source>
        <dbReference type="ARBA" id="ARBA00022679"/>
    </source>
</evidence>
<dbReference type="Pfam" id="PF09084">
    <property type="entry name" value="NMT1"/>
    <property type="match status" value="1"/>
</dbReference>
<keyword evidence="8" id="KW-0784">Thiamine biosynthesis</keyword>
<proteinExistence type="inferred from homology"/>
<evidence type="ECO:0000256" key="8">
    <source>
        <dbReference type="ARBA" id="ARBA00022977"/>
    </source>
</evidence>
<evidence type="ECO:0000259" key="13">
    <source>
        <dbReference type="Pfam" id="PF09084"/>
    </source>
</evidence>
<dbReference type="PANTHER" id="PTHR31528">
    <property type="entry name" value="4-AMINO-5-HYDROXYMETHYL-2-METHYLPYRIMIDINE PHOSPHATE SYNTHASE THI11-RELATED"/>
    <property type="match status" value="1"/>
</dbReference>
<keyword evidence="15" id="KW-1185">Reference proteome</keyword>
<evidence type="ECO:0000256" key="6">
    <source>
        <dbReference type="ARBA" id="ARBA00022723"/>
    </source>
</evidence>
<evidence type="ECO:0000256" key="9">
    <source>
        <dbReference type="ARBA" id="ARBA00023004"/>
    </source>
</evidence>
<protein>
    <recommendedName>
        <fullName evidence="10">Thiamine pyrimidine synthase</fullName>
    </recommendedName>
</protein>
<comment type="function">
    <text evidence="1">Responsible for the formation of the pyrimidine heterocycle in the thiamine biosynthesis pathway. Catalyzes the formation of hydroxymethylpyrimidine phosphate (HMP-P) from histidine and pyridoxal phosphate (PLP). The protein uses PLP and the active site histidine to form HMP-P, generating an inactive enzyme. The enzyme can only undergo a single turnover, which suggests it is a suicide enzyme.</text>
</comment>
<accession>A0ABS0AMM4</accession>
<evidence type="ECO:0000256" key="11">
    <source>
        <dbReference type="ARBA" id="ARBA00048179"/>
    </source>
</evidence>
<evidence type="ECO:0000256" key="12">
    <source>
        <dbReference type="SAM" id="SignalP"/>
    </source>
</evidence>
<keyword evidence="5" id="KW-0808">Transferase</keyword>
<feature type="chain" id="PRO_5045522236" description="Thiamine pyrimidine synthase" evidence="12">
    <location>
        <begin position="33"/>
        <end position="346"/>
    </location>
</feature>
<evidence type="ECO:0000256" key="10">
    <source>
        <dbReference type="ARBA" id="ARBA00033171"/>
    </source>
</evidence>
<name>A0ABS0AMM4_9GAMM</name>
<keyword evidence="9" id="KW-0408">Iron</keyword>
<dbReference type="PANTHER" id="PTHR31528:SF1">
    <property type="entry name" value="4-AMINO-5-HYDROXYMETHYL-2-METHYLPYRIMIDINE PHOSPHATE SYNTHASE THI11-RELATED"/>
    <property type="match status" value="1"/>
</dbReference>
<keyword evidence="12" id="KW-0732">Signal</keyword>
<comment type="subunit">
    <text evidence="4">Homodimer.</text>
</comment>